<evidence type="ECO:0000313" key="2">
    <source>
        <dbReference type="EMBL" id="PRP86144.1"/>
    </source>
</evidence>
<feature type="transmembrane region" description="Helical" evidence="1">
    <location>
        <begin position="116"/>
        <end position="135"/>
    </location>
</feature>
<evidence type="ECO:0008006" key="4">
    <source>
        <dbReference type="Google" id="ProtNLM"/>
    </source>
</evidence>
<feature type="transmembrane region" description="Helical" evidence="1">
    <location>
        <begin position="350"/>
        <end position="372"/>
    </location>
</feature>
<feature type="transmembrane region" description="Helical" evidence="1">
    <location>
        <begin position="205"/>
        <end position="226"/>
    </location>
</feature>
<comment type="caution">
    <text evidence="2">The sequence shown here is derived from an EMBL/GenBank/DDBJ whole genome shotgun (WGS) entry which is preliminary data.</text>
</comment>
<accession>A0A2P6NQC3</accession>
<proteinExistence type="predicted"/>
<protein>
    <recommendedName>
        <fullName evidence="4">Transmembrane protein</fullName>
    </recommendedName>
</protein>
<keyword evidence="1" id="KW-0812">Transmembrane</keyword>
<sequence>MAELYLRKSQHVIGRTVLIKESRSPAHRSFCGCRVILTSETLPKQRGKCTKNRLLFVSCQSQRDCTFYFVLEARKPARIDDPASINTTAIEVGSRNLGSFVGAHHKQSRRNKDNRIMKGTTIFLMVFVIGCASAQEFVRLNCTDCQGLGVCQKNAQCRCFTARLHPTDDDGNLLTWLCTRSEFECVVRSDTLRDLMKERHVGVRVFRGIAGFFSFALTALIAWRLYLEFRFRSEGLMDGQPSVRKVVKFSLAIDLLICFILFMMSALDWWGTFGVIPFGVYNGASLFVDFLFVVLFTGMILHWAELYQVTMRQLRQASMMKKVNSNYQGELTLEQVVNNLTFLQRFKIPFIVITFIAFTVFVGRIVGVHMIITPKAWDTFFPIVETFYCVVWFCYGVAFTIYGIKLCRVMPDLVSSKVKLMTYKMIVILILQITNSIMVAIVDTYTVGRVLERDIVNRILRLSIAFMILEINMPIRRIRSWFGTSLLNTSSSGNSSGSSKETIPRVDIDLTTMKAPNP</sequence>
<dbReference type="InParanoid" id="A0A2P6NQC3"/>
<keyword evidence="3" id="KW-1185">Reference proteome</keyword>
<feature type="transmembrane region" description="Helical" evidence="1">
    <location>
        <begin position="384"/>
        <end position="404"/>
    </location>
</feature>
<feature type="transmembrane region" description="Helical" evidence="1">
    <location>
        <begin position="425"/>
        <end position="447"/>
    </location>
</feature>
<dbReference type="Proteomes" id="UP000241769">
    <property type="component" value="Unassembled WGS sequence"/>
</dbReference>
<dbReference type="EMBL" id="MDYQ01000035">
    <property type="protein sequence ID" value="PRP86144.1"/>
    <property type="molecule type" value="Genomic_DNA"/>
</dbReference>
<evidence type="ECO:0000313" key="3">
    <source>
        <dbReference type="Proteomes" id="UP000241769"/>
    </source>
</evidence>
<gene>
    <name evidence="2" type="ORF">PROFUN_03131</name>
</gene>
<keyword evidence="1" id="KW-0472">Membrane</keyword>
<organism evidence="2 3">
    <name type="scientific">Planoprotostelium fungivorum</name>
    <dbReference type="NCBI Taxonomy" id="1890364"/>
    <lineage>
        <taxon>Eukaryota</taxon>
        <taxon>Amoebozoa</taxon>
        <taxon>Evosea</taxon>
        <taxon>Variosea</taxon>
        <taxon>Cavosteliida</taxon>
        <taxon>Cavosteliaceae</taxon>
        <taxon>Planoprotostelium</taxon>
    </lineage>
</organism>
<evidence type="ECO:0000256" key="1">
    <source>
        <dbReference type="SAM" id="Phobius"/>
    </source>
</evidence>
<keyword evidence="1" id="KW-1133">Transmembrane helix</keyword>
<feature type="transmembrane region" description="Helical" evidence="1">
    <location>
        <begin position="279"/>
        <end position="304"/>
    </location>
</feature>
<name>A0A2P6NQC3_9EUKA</name>
<dbReference type="AlphaFoldDB" id="A0A2P6NQC3"/>
<reference evidence="2 3" key="1">
    <citation type="journal article" date="2018" name="Genome Biol. Evol.">
        <title>Multiple Roots of Fruiting Body Formation in Amoebozoa.</title>
        <authorList>
            <person name="Hillmann F."/>
            <person name="Forbes G."/>
            <person name="Novohradska S."/>
            <person name="Ferling I."/>
            <person name="Riege K."/>
            <person name="Groth M."/>
            <person name="Westermann M."/>
            <person name="Marz M."/>
            <person name="Spaller T."/>
            <person name="Winckler T."/>
            <person name="Schaap P."/>
            <person name="Glockner G."/>
        </authorList>
    </citation>
    <scope>NUCLEOTIDE SEQUENCE [LARGE SCALE GENOMIC DNA]</scope>
    <source>
        <strain evidence="2 3">Jena</strain>
    </source>
</reference>
<feature type="transmembrane region" description="Helical" evidence="1">
    <location>
        <begin position="246"/>
        <end position="267"/>
    </location>
</feature>